<dbReference type="InterPro" id="IPR010562">
    <property type="entry name" value="Haemolymph_juvenile_hormone-bd"/>
</dbReference>
<dbReference type="EMBL" id="CAXKWB010005181">
    <property type="protein sequence ID" value="CAL4077137.1"/>
    <property type="molecule type" value="Genomic_DNA"/>
</dbReference>
<protein>
    <recommendedName>
        <fullName evidence="3">Lipid-binding serum glycoprotein N-terminal domain-containing protein</fullName>
    </recommendedName>
</protein>
<gene>
    <name evidence="1" type="ORF">MNOR_LOCUS10333</name>
</gene>
<comment type="caution">
    <text evidence="1">The sequence shown here is derived from an EMBL/GenBank/DDBJ whole genome shotgun (WGS) entry which is preliminary data.</text>
</comment>
<reference evidence="1 2" key="1">
    <citation type="submission" date="2024-05" db="EMBL/GenBank/DDBJ databases">
        <authorList>
            <person name="Wallberg A."/>
        </authorList>
    </citation>
    <scope>NUCLEOTIDE SEQUENCE [LARGE SCALE GENOMIC DNA]</scope>
</reference>
<dbReference type="Pfam" id="PF06585">
    <property type="entry name" value="JHBP"/>
    <property type="match status" value="1"/>
</dbReference>
<evidence type="ECO:0008006" key="3">
    <source>
        <dbReference type="Google" id="ProtNLM"/>
    </source>
</evidence>
<keyword evidence="2" id="KW-1185">Reference proteome</keyword>
<dbReference type="PANTHER" id="PTHR11008:SF9">
    <property type="entry name" value="PROTEIN TAKEOUT-LIKE PROTEIN"/>
    <property type="match status" value="1"/>
</dbReference>
<name>A0AAV2QEJ9_MEGNR</name>
<dbReference type="SMART" id="SM00700">
    <property type="entry name" value="JHBP"/>
    <property type="match status" value="1"/>
</dbReference>
<proteinExistence type="predicted"/>
<evidence type="ECO:0000313" key="1">
    <source>
        <dbReference type="EMBL" id="CAL4077137.1"/>
    </source>
</evidence>
<feature type="non-terminal residue" evidence="1">
    <location>
        <position position="1"/>
    </location>
</feature>
<evidence type="ECO:0000313" key="2">
    <source>
        <dbReference type="Proteomes" id="UP001497623"/>
    </source>
</evidence>
<accession>A0AAV2QEJ9</accession>
<sequence length="256" mass="28286">LEIIPMINLPNTADVVLAGHHFTFKLAHAGLLSSILSTSRSAGGPNNAIEDVIRVILQSVQVSMKAPENALDPLPVEKQTINILHPAATVTCDLLNMKLKGLSDFNVDTVQVILERRKVSVDLSFEELSLTGDYELKAKLIKVIPFNTNGPFIVTTQNSKMKISFLLKEKLGCIDVGKVTSEMTFGQVECQLPQLRGGGMVSRALSRQLTQILQRERVNLERQFSQYLKTLLSNELNQINPAQLAIMLQLLQMGII</sequence>
<dbReference type="InterPro" id="IPR038606">
    <property type="entry name" value="To_sf"/>
</dbReference>
<dbReference type="Proteomes" id="UP001497623">
    <property type="component" value="Unassembled WGS sequence"/>
</dbReference>
<organism evidence="1 2">
    <name type="scientific">Meganyctiphanes norvegica</name>
    <name type="common">Northern krill</name>
    <name type="synonym">Thysanopoda norvegica</name>
    <dbReference type="NCBI Taxonomy" id="48144"/>
    <lineage>
        <taxon>Eukaryota</taxon>
        <taxon>Metazoa</taxon>
        <taxon>Ecdysozoa</taxon>
        <taxon>Arthropoda</taxon>
        <taxon>Crustacea</taxon>
        <taxon>Multicrustacea</taxon>
        <taxon>Malacostraca</taxon>
        <taxon>Eumalacostraca</taxon>
        <taxon>Eucarida</taxon>
        <taxon>Euphausiacea</taxon>
        <taxon>Euphausiidae</taxon>
        <taxon>Meganyctiphanes</taxon>
    </lineage>
</organism>
<dbReference type="Gene3D" id="3.15.10.30">
    <property type="entry name" value="Haemolymph juvenile hormone binding protein"/>
    <property type="match status" value="1"/>
</dbReference>
<dbReference type="AlphaFoldDB" id="A0AAV2QEJ9"/>
<dbReference type="PANTHER" id="PTHR11008">
    <property type="entry name" value="PROTEIN TAKEOUT-LIKE PROTEIN"/>
    <property type="match status" value="1"/>
</dbReference>